<dbReference type="PANTHER" id="PTHR45710">
    <property type="entry name" value="C-TYPE LECTIN DOMAIN-CONTAINING PROTEIN 180"/>
    <property type="match status" value="1"/>
</dbReference>
<feature type="domain" description="C-type lectin" evidence="4">
    <location>
        <begin position="75"/>
        <end position="178"/>
    </location>
</feature>
<name>A0A7J8JBK0_ROUAE</name>
<gene>
    <name evidence="5" type="ORF">HJG63_002972</name>
</gene>
<dbReference type="AlphaFoldDB" id="A0A7J8JBK0"/>
<dbReference type="EMBL" id="JACASE010000002">
    <property type="protein sequence ID" value="KAF6494267.1"/>
    <property type="molecule type" value="Genomic_DNA"/>
</dbReference>
<evidence type="ECO:0000256" key="1">
    <source>
        <dbReference type="ARBA" id="ARBA00004401"/>
    </source>
</evidence>
<proteinExistence type="predicted"/>
<evidence type="ECO:0000313" key="6">
    <source>
        <dbReference type="Proteomes" id="UP000593571"/>
    </source>
</evidence>
<dbReference type="InterPro" id="IPR001304">
    <property type="entry name" value="C-type_lectin-like"/>
</dbReference>
<reference evidence="5 6" key="1">
    <citation type="journal article" date="2020" name="Nature">
        <title>Six reference-quality genomes reveal evolution of bat adaptations.</title>
        <authorList>
            <person name="Jebb D."/>
            <person name="Huang Z."/>
            <person name="Pippel M."/>
            <person name="Hughes G.M."/>
            <person name="Lavrichenko K."/>
            <person name="Devanna P."/>
            <person name="Winkler S."/>
            <person name="Jermiin L.S."/>
            <person name="Skirmuntt E.C."/>
            <person name="Katzourakis A."/>
            <person name="Burkitt-Gray L."/>
            <person name="Ray D.A."/>
            <person name="Sullivan K.A.M."/>
            <person name="Roscito J.G."/>
            <person name="Kirilenko B.M."/>
            <person name="Davalos L.M."/>
            <person name="Corthals A.P."/>
            <person name="Power M.L."/>
            <person name="Jones G."/>
            <person name="Ransome R.D."/>
            <person name="Dechmann D.K.N."/>
            <person name="Locatelli A.G."/>
            <person name="Puechmaille S.J."/>
            <person name="Fedrigo O."/>
            <person name="Jarvis E.D."/>
            <person name="Hiller M."/>
            <person name="Vernes S.C."/>
            <person name="Myers E.W."/>
            <person name="Teeling E.C."/>
        </authorList>
    </citation>
    <scope>NUCLEOTIDE SEQUENCE [LARGE SCALE GENOMIC DNA]</scope>
    <source>
        <strain evidence="5">MRouAeg1</strain>
        <tissue evidence="5">Muscle</tissue>
    </source>
</reference>
<dbReference type="EMBL" id="JACASE010000002">
    <property type="protein sequence ID" value="KAF6494266.1"/>
    <property type="molecule type" value="Genomic_DNA"/>
</dbReference>
<dbReference type="GO" id="GO:0030246">
    <property type="term" value="F:carbohydrate binding"/>
    <property type="evidence" value="ECO:0007669"/>
    <property type="project" value="UniProtKB-KW"/>
</dbReference>
<dbReference type="SMART" id="SM00034">
    <property type="entry name" value="CLECT"/>
    <property type="match status" value="1"/>
</dbReference>
<evidence type="ECO:0000259" key="4">
    <source>
        <dbReference type="PROSITE" id="PS50041"/>
    </source>
</evidence>
<sequence>MAQSISLTAVDEKIPKPINSSQETDGTKQGFLGKHNIKIFLLISIILNIILVSTIVFFTVPRSSHYGCQDGWIGFQNNCYYFSKQEADWNSSRYNCSIKHADLTVINTKEEMKFLRQHKCTSDHWIGLLMTENQTGKWINKIAFNKSFIVRGNEKCAYLSDDGVATARCYAERKWICSRKKDTS</sequence>
<dbReference type="EMBL" id="JACASE010000002">
    <property type="protein sequence ID" value="KAF6494265.1"/>
    <property type="molecule type" value="Genomic_DNA"/>
</dbReference>
<keyword evidence="2 5" id="KW-0430">Lectin</keyword>
<dbReference type="GO" id="GO:0005886">
    <property type="term" value="C:plasma membrane"/>
    <property type="evidence" value="ECO:0007669"/>
    <property type="project" value="UniProtKB-SubCell"/>
</dbReference>
<keyword evidence="6" id="KW-1185">Reference proteome</keyword>
<dbReference type="CDD" id="cd03593">
    <property type="entry name" value="CLECT_NK_receptors_like"/>
    <property type="match status" value="1"/>
</dbReference>
<accession>A0A7J8JBK0</accession>
<evidence type="ECO:0000256" key="3">
    <source>
        <dbReference type="SAM" id="Phobius"/>
    </source>
</evidence>
<dbReference type="PANTHER" id="PTHR45710:SF15">
    <property type="entry name" value="C-TYPE LECTIN DOMAIN FAMILY 2 MEMBER B"/>
    <property type="match status" value="1"/>
</dbReference>
<dbReference type="InterPro" id="IPR050828">
    <property type="entry name" value="C-type_lectin/matrix_domain"/>
</dbReference>
<keyword evidence="3" id="KW-0472">Membrane</keyword>
<keyword evidence="3" id="KW-0812">Transmembrane</keyword>
<evidence type="ECO:0000313" key="5">
    <source>
        <dbReference type="EMBL" id="KAF6494266.1"/>
    </source>
</evidence>
<dbReference type="Gene3D" id="3.10.100.10">
    <property type="entry name" value="Mannose-Binding Protein A, subunit A"/>
    <property type="match status" value="1"/>
</dbReference>
<dbReference type="Pfam" id="PF00059">
    <property type="entry name" value="Lectin_C"/>
    <property type="match status" value="1"/>
</dbReference>
<comment type="caution">
    <text evidence="5">The sequence shown here is derived from an EMBL/GenBank/DDBJ whole genome shotgun (WGS) entry which is preliminary data.</text>
</comment>
<dbReference type="InterPro" id="IPR016186">
    <property type="entry name" value="C-type_lectin-like/link_sf"/>
</dbReference>
<dbReference type="InterPro" id="IPR033992">
    <property type="entry name" value="NKR-like_CTLD"/>
</dbReference>
<evidence type="ECO:0000256" key="2">
    <source>
        <dbReference type="ARBA" id="ARBA00022734"/>
    </source>
</evidence>
<dbReference type="Proteomes" id="UP000593571">
    <property type="component" value="Unassembled WGS sequence"/>
</dbReference>
<comment type="subcellular location">
    <subcellularLocation>
        <location evidence="1">Cell membrane</location>
        <topology evidence="1">Single-pass type II membrane protein</topology>
    </subcellularLocation>
</comment>
<protein>
    <submittedName>
        <fullName evidence="5">C-type lectin domain family 2 member B</fullName>
    </submittedName>
</protein>
<dbReference type="PROSITE" id="PS50041">
    <property type="entry name" value="C_TYPE_LECTIN_2"/>
    <property type="match status" value="1"/>
</dbReference>
<keyword evidence="3" id="KW-1133">Transmembrane helix</keyword>
<feature type="transmembrane region" description="Helical" evidence="3">
    <location>
        <begin position="39"/>
        <end position="60"/>
    </location>
</feature>
<dbReference type="InterPro" id="IPR016187">
    <property type="entry name" value="CTDL_fold"/>
</dbReference>
<organism evidence="5 6">
    <name type="scientific">Rousettus aegyptiacus</name>
    <name type="common">Egyptian fruit bat</name>
    <name type="synonym">Pteropus aegyptiacus</name>
    <dbReference type="NCBI Taxonomy" id="9407"/>
    <lineage>
        <taxon>Eukaryota</taxon>
        <taxon>Metazoa</taxon>
        <taxon>Chordata</taxon>
        <taxon>Craniata</taxon>
        <taxon>Vertebrata</taxon>
        <taxon>Euteleostomi</taxon>
        <taxon>Mammalia</taxon>
        <taxon>Eutheria</taxon>
        <taxon>Laurasiatheria</taxon>
        <taxon>Chiroptera</taxon>
        <taxon>Yinpterochiroptera</taxon>
        <taxon>Pteropodoidea</taxon>
        <taxon>Pteropodidae</taxon>
        <taxon>Rousettinae</taxon>
        <taxon>Rousettus</taxon>
    </lineage>
</organism>
<dbReference type="SUPFAM" id="SSF56436">
    <property type="entry name" value="C-type lectin-like"/>
    <property type="match status" value="1"/>
</dbReference>